<gene>
    <name evidence="2" type="ORF">JJN12_02005</name>
</gene>
<dbReference type="EMBL" id="JAEPRJ010000001">
    <property type="protein sequence ID" value="MBK5896561.1"/>
    <property type="molecule type" value="Genomic_DNA"/>
</dbReference>
<protein>
    <submittedName>
        <fullName evidence="2">Pilus assembly protein PilX</fullName>
    </submittedName>
</protein>
<dbReference type="SUPFAM" id="SSF81343">
    <property type="entry name" value="Fumarate reductase respiratory complex transmembrane subunits"/>
    <property type="match status" value="1"/>
</dbReference>
<keyword evidence="3" id="KW-1185">Reference proteome</keyword>
<sequence length="184" mass="21150">MRKWNTIISLILIILFLIHAVAGSFQLMKIIPGGNVLMKTLSYILMAFLIAHIVIGTKLTIDSLIAGKKSGKFYLRENAVFWIRRITGFAMILLIACHIILFSSKKDVFRLKEFNEIQLIFSILLVLTLVVHILSNIRPLLISFGIAGFRAYVKDILLVLAFILLMSTVAFVIYFLRWNVMWRY</sequence>
<keyword evidence="1" id="KW-0472">Membrane</keyword>
<reference evidence="2 3" key="1">
    <citation type="submission" date="2021-01" db="EMBL/GenBank/DDBJ databases">
        <title>Isolation and description of Catonella massiliensis sp. nov., a novel Catonella species, isolated from a stable periodontitis subject.</title>
        <authorList>
            <person name="Antezack A."/>
            <person name="Boxberger M."/>
            <person name="La Scola B."/>
            <person name="Monnet-Corti V."/>
        </authorList>
    </citation>
    <scope>NUCLEOTIDE SEQUENCE [LARGE SCALE GENOMIC DNA]</scope>
    <source>
        <strain evidence="2 3">Marseille-Q4567</strain>
    </source>
</reference>
<organism evidence="2 3">
    <name type="scientific">Catonella massiliensis</name>
    <dbReference type="NCBI Taxonomy" id="2799636"/>
    <lineage>
        <taxon>Bacteria</taxon>
        <taxon>Bacillati</taxon>
        <taxon>Bacillota</taxon>
        <taxon>Clostridia</taxon>
        <taxon>Lachnospirales</taxon>
        <taxon>Lachnospiraceae</taxon>
        <taxon>Catonella</taxon>
    </lineage>
</organism>
<dbReference type="Proteomes" id="UP000604730">
    <property type="component" value="Unassembled WGS sequence"/>
</dbReference>
<feature type="transmembrane region" description="Helical" evidence="1">
    <location>
        <begin position="41"/>
        <end position="61"/>
    </location>
</feature>
<dbReference type="RefSeq" id="WP_208428125.1">
    <property type="nucleotide sequence ID" value="NZ_JAEPRJ010000001.1"/>
</dbReference>
<name>A0ABS1IXE7_9FIRM</name>
<feature type="transmembrane region" description="Helical" evidence="1">
    <location>
        <begin position="82"/>
        <end position="102"/>
    </location>
</feature>
<evidence type="ECO:0000313" key="3">
    <source>
        <dbReference type="Proteomes" id="UP000604730"/>
    </source>
</evidence>
<accession>A0ABS1IXE7</accession>
<comment type="caution">
    <text evidence="2">The sequence shown here is derived from an EMBL/GenBank/DDBJ whole genome shotgun (WGS) entry which is preliminary data.</text>
</comment>
<dbReference type="InterPro" id="IPR034804">
    <property type="entry name" value="SQR/QFR_C/D"/>
</dbReference>
<proteinExistence type="predicted"/>
<evidence type="ECO:0000313" key="2">
    <source>
        <dbReference type="EMBL" id="MBK5896561.1"/>
    </source>
</evidence>
<feature type="transmembrane region" description="Helical" evidence="1">
    <location>
        <begin position="117"/>
        <end position="135"/>
    </location>
</feature>
<keyword evidence="1" id="KW-1133">Transmembrane helix</keyword>
<feature type="transmembrane region" description="Helical" evidence="1">
    <location>
        <begin position="156"/>
        <end position="176"/>
    </location>
</feature>
<keyword evidence="1" id="KW-0812">Transmembrane</keyword>
<evidence type="ECO:0000256" key="1">
    <source>
        <dbReference type="SAM" id="Phobius"/>
    </source>
</evidence>